<reference evidence="7 8" key="1">
    <citation type="submission" date="2021-01" db="EMBL/GenBank/DDBJ databases">
        <title>Whole genome shotgun sequence of Cellulomonas oligotrophica NBRC 109435.</title>
        <authorList>
            <person name="Komaki H."/>
            <person name="Tamura T."/>
        </authorList>
    </citation>
    <scope>NUCLEOTIDE SEQUENCE [LARGE SCALE GENOMIC DNA]</scope>
    <source>
        <strain evidence="7 8">NBRC 109435</strain>
    </source>
</reference>
<feature type="binding site" evidence="4">
    <location>
        <begin position="672"/>
        <end position="679"/>
    </location>
    <ligand>
        <name>ATP</name>
        <dbReference type="ChEBI" id="CHEBI:30616"/>
    </ligand>
</feature>
<evidence type="ECO:0000313" key="7">
    <source>
        <dbReference type="EMBL" id="GIG32828.1"/>
    </source>
</evidence>
<dbReference type="InterPro" id="IPR002543">
    <property type="entry name" value="FtsK_dom"/>
</dbReference>
<evidence type="ECO:0000313" key="8">
    <source>
        <dbReference type="Proteomes" id="UP000618382"/>
    </source>
</evidence>
<keyword evidence="2 4" id="KW-0547">Nucleotide-binding</keyword>
<name>A0ABQ4DAS6_9CELL</name>
<keyword evidence="8" id="KW-1185">Reference proteome</keyword>
<evidence type="ECO:0000256" key="3">
    <source>
        <dbReference type="ARBA" id="ARBA00022840"/>
    </source>
</evidence>
<dbReference type="InterPro" id="IPR050206">
    <property type="entry name" value="FtsK/SpoIIIE/SftA"/>
</dbReference>
<dbReference type="PROSITE" id="PS50901">
    <property type="entry name" value="FTSK"/>
    <property type="match status" value="2"/>
</dbReference>
<organism evidence="7 8">
    <name type="scientific">Cellulomonas oligotrophica</name>
    <dbReference type="NCBI Taxonomy" id="931536"/>
    <lineage>
        <taxon>Bacteria</taxon>
        <taxon>Bacillati</taxon>
        <taxon>Actinomycetota</taxon>
        <taxon>Actinomycetes</taxon>
        <taxon>Micrococcales</taxon>
        <taxon>Cellulomonadaceae</taxon>
        <taxon>Cellulomonas</taxon>
    </lineage>
</organism>
<dbReference type="InterPro" id="IPR008984">
    <property type="entry name" value="SMAD_FHA_dom_sf"/>
</dbReference>
<feature type="domain" description="FtsK" evidence="6">
    <location>
        <begin position="974"/>
        <end position="1159"/>
    </location>
</feature>
<feature type="domain" description="FHA" evidence="5">
    <location>
        <begin position="128"/>
        <end position="176"/>
    </location>
</feature>
<dbReference type="SUPFAM" id="SSF49879">
    <property type="entry name" value="SMAD/FHA domain"/>
    <property type="match status" value="1"/>
</dbReference>
<sequence>MRLGLLEGGKVRTRLTVLRGSSALDVVVGTDAAASVGDVATALVRSDAVPATPTPTLQVIGSDGARGALLRPDTPLPDSGVRSGSTVTVTDGAARFVTAGTGAPALVRLQAVAGPATGLVVDLPAGVWTVGRGSGADVRLADLQVSNRHARFVVSDRVTVADTGSLNGVLVDGGRVDRAPLSPGQDVVLGESVLRFDWLVDPATVAAGGVTRFNRSPRVVPRYPEREVQAPAPPEPPAPGRFPWVAMVAPAAMGLALYAVTRSVLSLVFVGLAPLLAAGTWLDKKLRDRQQLKDATTRFRTALQDLTDDVTAAHELEQRQRREEEPDTWTALRAALDATPVLWSRRRTDDTFATVHLGLGADTSRTRIVLPPRGRALPEVWADLQSTVSGLADVSDVPHLVSIPQAGAFGVAGVDRDAVMRAVLAQLVALHSPADLQVAAFASRRTARTWDWLKWLPHVSSAHLASGPAPARVLLTRLEELVAERLTTRASRFPVLVVLVENDTPAERGRLVRLAEDGPAAGIHVLWSGDRVSDLPAACTRFVDLDAGPDGPRVGSTAERSWRAANPPRLDDAAVASLSRHLASFVDAGAPTLDESDVPRQVTWLQVAGHDLADQPAAVIDRWNQTGSLIDRDAARTRRTTDATLRAVVGAGADGDFVLDLREQGPHALVGGTTGSGKSEFLQSWVLAMAATHSPDRVTFLLVDYKGGAAFADCVHLPHCVGLVTDLTPHLVRRALTSLRAELRRREKLLAAKGAKDLLTLERTGDPDTPPALVIVVDEFAALVSDVPEFVDGMIDVAQRGRSLGLHLILATQRPAGVIRDNLRANTNLRVALRVADEHDSTDVLGTDVAAAFDPAIPGRGAVRTGPDRVAIFQAAYAGGHTPPTPPRPTVELATLDFGPGTPLDVPGDASTSNGPSDISRVVATIRVAAESAGVRPPARPWLPELAPTYDLQDLPAAPAVAFGVVDVPEEQAQHAVSWDPDTHGSLVVHGTSGSGKSTTLRTLAVATPGPVHVYGIDASSGGLDMLTPLPRVGSIIDADDHERVARLVRLLHETLDERAAAFAAAHASTLTDHRAKTGQDLPRILLLIDGLGALRDAYETDLTHQHLWSGIGRVVTEGRPLGVHLAATAERPSAIPTTWGPSLGYRLVLRQTDEAAYLQMDVPRDALTPTSPPGRAVVAGTTSELQVAVPAGSTDPAAQARALSRTVPADETPAPAIGRLPTVLTTSEIPSTLAGKPVLGLAGDTLTPITFDPSGAFLVAGSPGSGRSTTLTWLAQAVTAALPGARAVYLGSRRSPAALDTIWESTATNEADATDLARDLAQTAAHDPDGTPLVLVIEALGEWIGTTAETPLLSLIKSARRNGHLVIAEGETPTWASGWPLIAEVRNTRRGLVLAPETHDGDTLFRVPFPRASRATYPPGRGVWVEAGRTRLVQIPHPARRTPGA</sequence>
<dbReference type="InterPro" id="IPR000253">
    <property type="entry name" value="FHA_dom"/>
</dbReference>
<accession>A0ABQ4DAS6</accession>
<gene>
    <name evidence="7" type="ORF">Col01nite_19870</name>
</gene>
<evidence type="ECO:0000256" key="1">
    <source>
        <dbReference type="ARBA" id="ARBA00022553"/>
    </source>
</evidence>
<keyword evidence="1" id="KW-0597">Phosphoprotein</keyword>
<dbReference type="GO" id="GO:0051301">
    <property type="term" value="P:cell division"/>
    <property type="evidence" value="ECO:0007669"/>
    <property type="project" value="UniProtKB-KW"/>
</dbReference>
<dbReference type="PROSITE" id="PS50006">
    <property type="entry name" value="FHA_DOMAIN"/>
    <property type="match status" value="1"/>
</dbReference>
<dbReference type="PANTHER" id="PTHR22683:SF1">
    <property type="entry name" value="TYPE VII SECRETION SYSTEM PROTEIN ESSC"/>
    <property type="match status" value="1"/>
</dbReference>
<keyword evidence="7" id="KW-0131">Cell cycle</keyword>
<dbReference type="EMBL" id="BONN01000005">
    <property type="protein sequence ID" value="GIG32828.1"/>
    <property type="molecule type" value="Genomic_DNA"/>
</dbReference>
<feature type="binding site" evidence="4">
    <location>
        <begin position="991"/>
        <end position="998"/>
    </location>
    <ligand>
        <name>ATP</name>
        <dbReference type="ChEBI" id="CHEBI:30616"/>
    </ligand>
</feature>
<proteinExistence type="predicted"/>
<dbReference type="InterPro" id="IPR003593">
    <property type="entry name" value="AAA+_ATPase"/>
</dbReference>
<dbReference type="Proteomes" id="UP000618382">
    <property type="component" value="Unassembled WGS sequence"/>
</dbReference>
<evidence type="ECO:0000256" key="4">
    <source>
        <dbReference type="PROSITE-ProRule" id="PRU00289"/>
    </source>
</evidence>
<dbReference type="SMART" id="SM00382">
    <property type="entry name" value="AAA"/>
    <property type="match status" value="3"/>
</dbReference>
<keyword evidence="7" id="KW-0132">Cell division</keyword>
<comment type="caution">
    <text evidence="7">The sequence shown here is derived from an EMBL/GenBank/DDBJ whole genome shotgun (WGS) entry which is preliminary data.</text>
</comment>
<dbReference type="InterPro" id="IPR027417">
    <property type="entry name" value="P-loop_NTPase"/>
</dbReference>
<dbReference type="Gene3D" id="2.60.200.20">
    <property type="match status" value="1"/>
</dbReference>
<dbReference type="Pfam" id="PF00498">
    <property type="entry name" value="FHA"/>
    <property type="match status" value="1"/>
</dbReference>
<dbReference type="PANTHER" id="PTHR22683">
    <property type="entry name" value="SPORULATION PROTEIN RELATED"/>
    <property type="match status" value="1"/>
</dbReference>
<dbReference type="Pfam" id="PF01580">
    <property type="entry name" value="FtsK_SpoIIIE"/>
    <property type="match status" value="2"/>
</dbReference>
<dbReference type="SMART" id="SM00240">
    <property type="entry name" value="FHA"/>
    <property type="match status" value="1"/>
</dbReference>
<evidence type="ECO:0000259" key="6">
    <source>
        <dbReference type="PROSITE" id="PS50901"/>
    </source>
</evidence>
<protein>
    <submittedName>
        <fullName evidence="7">Cell division protein FtsK</fullName>
    </submittedName>
</protein>
<dbReference type="SUPFAM" id="SSF52540">
    <property type="entry name" value="P-loop containing nucleoside triphosphate hydrolases"/>
    <property type="match status" value="3"/>
</dbReference>
<keyword evidence="3 4" id="KW-0067">ATP-binding</keyword>
<evidence type="ECO:0000259" key="5">
    <source>
        <dbReference type="PROSITE" id="PS50006"/>
    </source>
</evidence>
<dbReference type="Gene3D" id="3.40.50.300">
    <property type="entry name" value="P-loop containing nucleotide triphosphate hydrolases"/>
    <property type="match status" value="4"/>
</dbReference>
<feature type="domain" description="FtsK" evidence="6">
    <location>
        <begin position="654"/>
        <end position="842"/>
    </location>
</feature>
<dbReference type="CDD" id="cd01127">
    <property type="entry name" value="TrwB_TraG_TraD_VirD4"/>
    <property type="match status" value="1"/>
</dbReference>
<evidence type="ECO:0000256" key="2">
    <source>
        <dbReference type="ARBA" id="ARBA00022741"/>
    </source>
</evidence>
<dbReference type="CDD" id="cd00060">
    <property type="entry name" value="FHA"/>
    <property type="match status" value="1"/>
</dbReference>